<dbReference type="GO" id="GO:0046983">
    <property type="term" value="F:protein dimerization activity"/>
    <property type="evidence" value="ECO:0007669"/>
    <property type="project" value="InterPro"/>
</dbReference>
<feature type="domain" description="BHLH" evidence="6">
    <location>
        <begin position="198"/>
        <end position="248"/>
    </location>
</feature>
<dbReference type="Pfam" id="PF00010">
    <property type="entry name" value="HLH"/>
    <property type="match status" value="1"/>
</dbReference>
<dbReference type="InterPro" id="IPR024097">
    <property type="entry name" value="bHLH_ZIP_TF"/>
</dbReference>
<evidence type="ECO:0000259" key="6">
    <source>
        <dbReference type="PROSITE" id="PS50888"/>
    </source>
</evidence>
<keyword evidence="3" id="KW-0804">Transcription</keyword>
<organism evidence="7 8">
    <name type="scientific">Nyssa sinensis</name>
    <dbReference type="NCBI Taxonomy" id="561372"/>
    <lineage>
        <taxon>Eukaryota</taxon>
        <taxon>Viridiplantae</taxon>
        <taxon>Streptophyta</taxon>
        <taxon>Embryophyta</taxon>
        <taxon>Tracheophyta</taxon>
        <taxon>Spermatophyta</taxon>
        <taxon>Magnoliopsida</taxon>
        <taxon>eudicotyledons</taxon>
        <taxon>Gunneridae</taxon>
        <taxon>Pentapetalae</taxon>
        <taxon>asterids</taxon>
        <taxon>Cornales</taxon>
        <taxon>Nyssaceae</taxon>
        <taxon>Nyssa</taxon>
    </lineage>
</organism>
<reference evidence="7 8" key="1">
    <citation type="submission" date="2019-09" db="EMBL/GenBank/DDBJ databases">
        <title>A chromosome-level genome assembly of the Chinese tupelo Nyssa sinensis.</title>
        <authorList>
            <person name="Yang X."/>
            <person name="Kang M."/>
            <person name="Yang Y."/>
            <person name="Xiong H."/>
            <person name="Wang M."/>
            <person name="Zhang Z."/>
            <person name="Wang Z."/>
            <person name="Wu H."/>
            <person name="Ma T."/>
            <person name="Liu J."/>
            <person name="Xi Z."/>
        </authorList>
    </citation>
    <scope>NUCLEOTIDE SEQUENCE [LARGE SCALE GENOMIC DNA]</scope>
    <source>
        <strain evidence="7">J267</strain>
        <tissue evidence="7">Leaf</tissue>
    </source>
</reference>
<sequence length="368" mass="40830">MLQCQDFFAGNGTDITVLQSQRAILTRQLPQWNYVIDNKPIDSSLMPQFRGSINNDSAIRSMEAHHCFDHILPDFGGCQLGVTEFPGDKVSFTPSEIATSSIDMDHSLLLNSSRPLATVAAAVVAEAKDRDSPLTQKTANMTGGDSLKKRKAEFIMAEDSKEESIEREAGDCQTSSNTSKVSEVQKPDYIHVRARRGQATDSHSLAERARREKISKKMKCLQDLVPGCNKITGKAGMLDEIINYVQSLQRQIEFLSMKLAALNPRLDFNLDSFFAKEFPAYVASFPTAATSPSEMANLAYLHYNQTQEGDPSSGINMAVNPTQIESQRIASSSMSVAEAYPDTSCFPQVQPLSTWETDLQNLYHREFH</sequence>
<evidence type="ECO:0000256" key="4">
    <source>
        <dbReference type="ARBA" id="ARBA00023242"/>
    </source>
</evidence>
<dbReference type="FunFam" id="4.10.280.10:FF:000002">
    <property type="entry name" value="Basic helix-loop-helix transcription factor"/>
    <property type="match status" value="1"/>
</dbReference>
<evidence type="ECO:0000313" key="8">
    <source>
        <dbReference type="Proteomes" id="UP000325577"/>
    </source>
</evidence>
<dbReference type="InterPro" id="IPR011598">
    <property type="entry name" value="bHLH_dom"/>
</dbReference>
<evidence type="ECO:0000256" key="1">
    <source>
        <dbReference type="ARBA" id="ARBA00004123"/>
    </source>
</evidence>
<protein>
    <recommendedName>
        <fullName evidence="6">BHLH domain-containing protein</fullName>
    </recommendedName>
</protein>
<dbReference type="PROSITE" id="PS50888">
    <property type="entry name" value="BHLH"/>
    <property type="match status" value="1"/>
</dbReference>
<dbReference type="CDD" id="cd18919">
    <property type="entry name" value="bHLH_AtBPE_like"/>
    <property type="match status" value="1"/>
</dbReference>
<comment type="subcellular location">
    <subcellularLocation>
        <location evidence="1">Nucleus</location>
    </subcellularLocation>
</comment>
<evidence type="ECO:0000313" key="7">
    <source>
        <dbReference type="EMBL" id="KAA8547375.1"/>
    </source>
</evidence>
<dbReference type="Gene3D" id="4.10.280.10">
    <property type="entry name" value="Helix-loop-helix DNA-binding domain"/>
    <property type="match status" value="1"/>
</dbReference>
<gene>
    <name evidence="7" type="ORF">F0562_003761</name>
</gene>
<dbReference type="OrthoDB" id="1915602at2759"/>
<evidence type="ECO:0000256" key="5">
    <source>
        <dbReference type="SAM" id="MobiDB-lite"/>
    </source>
</evidence>
<name>A0A5J5BWH4_9ASTE</name>
<dbReference type="AlphaFoldDB" id="A0A5J5BWH4"/>
<dbReference type="GO" id="GO:0005634">
    <property type="term" value="C:nucleus"/>
    <property type="evidence" value="ECO:0007669"/>
    <property type="project" value="UniProtKB-SubCell"/>
</dbReference>
<feature type="compositionally biased region" description="Basic and acidic residues" evidence="5">
    <location>
        <begin position="158"/>
        <end position="170"/>
    </location>
</feature>
<dbReference type="Proteomes" id="UP000325577">
    <property type="component" value="Linkage Group LG1"/>
</dbReference>
<dbReference type="GO" id="GO:0003700">
    <property type="term" value="F:DNA-binding transcription factor activity"/>
    <property type="evidence" value="ECO:0007669"/>
    <property type="project" value="TreeGrafter"/>
</dbReference>
<dbReference type="PANTHER" id="PTHR12565:SF184">
    <property type="entry name" value="BHLH TRANSCRIPTION FACTOR"/>
    <property type="match status" value="1"/>
</dbReference>
<dbReference type="EMBL" id="CM018032">
    <property type="protein sequence ID" value="KAA8547375.1"/>
    <property type="molecule type" value="Genomic_DNA"/>
</dbReference>
<evidence type="ECO:0000256" key="3">
    <source>
        <dbReference type="ARBA" id="ARBA00023163"/>
    </source>
</evidence>
<dbReference type="PANTHER" id="PTHR12565">
    <property type="entry name" value="STEROL REGULATORY ELEMENT-BINDING PROTEIN"/>
    <property type="match status" value="1"/>
</dbReference>
<accession>A0A5J5BWH4</accession>
<proteinExistence type="predicted"/>
<keyword evidence="8" id="KW-1185">Reference proteome</keyword>
<dbReference type="InterPro" id="IPR036638">
    <property type="entry name" value="HLH_DNA-bd_sf"/>
</dbReference>
<feature type="region of interest" description="Disordered" evidence="5">
    <location>
        <begin position="158"/>
        <end position="180"/>
    </location>
</feature>
<evidence type="ECO:0000256" key="2">
    <source>
        <dbReference type="ARBA" id="ARBA00023015"/>
    </source>
</evidence>
<keyword evidence="2" id="KW-0805">Transcription regulation</keyword>
<keyword evidence="4" id="KW-0539">Nucleus</keyword>
<dbReference type="SMART" id="SM00353">
    <property type="entry name" value="HLH"/>
    <property type="match status" value="1"/>
</dbReference>
<dbReference type="SUPFAM" id="SSF47459">
    <property type="entry name" value="HLH, helix-loop-helix DNA-binding domain"/>
    <property type="match status" value="1"/>
</dbReference>